<feature type="region of interest" description="Disordered" evidence="1">
    <location>
        <begin position="1"/>
        <end position="37"/>
    </location>
</feature>
<dbReference type="InterPro" id="IPR014044">
    <property type="entry name" value="CAP_dom"/>
</dbReference>
<keyword evidence="2" id="KW-1133">Transmembrane helix</keyword>
<feature type="compositionally biased region" description="Basic and acidic residues" evidence="1">
    <location>
        <begin position="110"/>
        <end position="148"/>
    </location>
</feature>
<feature type="compositionally biased region" description="Basic residues" evidence="1">
    <location>
        <begin position="26"/>
        <end position="35"/>
    </location>
</feature>
<dbReference type="PANTHER" id="PTHR31157">
    <property type="entry name" value="SCP DOMAIN-CONTAINING PROTEIN"/>
    <property type="match status" value="1"/>
</dbReference>
<feature type="transmembrane region" description="Helical" evidence="2">
    <location>
        <begin position="36"/>
        <end position="56"/>
    </location>
</feature>
<sequence length="314" mass="31676">MLGRFEPEPEVILVNHEPTTSTPDRSRRRSKRPRRAAVVTGAVALIAIAGGGYGVAQSLGGGGGESDRAAGSTSVQAADRAPGQPGVPTPDGSAPASAAPSSASPSASKAADKKPGEKASDKPAKTDGKSDGKAGGDAGTDAKSKSDTTSDTTTTGSASKADTPAGTKPARKAPAAAAPAGGGGGKNGSHVQQVVDMVNAERAKHGCSAVTVNAKLTAAAQGHSDDMAARDYYAHTSPEGKGPGDRITAAGYRWSTYGENIFKSPKDARTAMDGWMKSQGHRDNILNCSFKEIGVGVNFSANGPWWTQNFGASS</sequence>
<organism evidence="4 5">
    <name type="scientific">Streptomyces albireticuli</name>
    <dbReference type="NCBI Taxonomy" id="1940"/>
    <lineage>
        <taxon>Bacteria</taxon>
        <taxon>Bacillati</taxon>
        <taxon>Actinomycetota</taxon>
        <taxon>Actinomycetes</taxon>
        <taxon>Kitasatosporales</taxon>
        <taxon>Streptomycetaceae</taxon>
        <taxon>Streptomyces</taxon>
    </lineage>
</organism>
<reference evidence="4 5" key="1">
    <citation type="submission" date="2017-06" db="EMBL/GenBank/DDBJ databases">
        <title>Streptomyces albireticuli Genome sequencing and assembly.</title>
        <authorList>
            <person name="Wang Y."/>
            <person name="Du B."/>
            <person name="Ding Y."/>
            <person name="Liu H."/>
            <person name="Hou Q."/>
            <person name="Liu K."/>
            <person name="Yao L."/>
            <person name="Wang C."/>
        </authorList>
    </citation>
    <scope>NUCLEOTIDE SEQUENCE [LARGE SCALE GENOMIC DNA]</scope>
    <source>
        <strain evidence="4 5">MDJK11</strain>
    </source>
</reference>
<accession>A0A1Z2L2H8</accession>
<dbReference type="CDD" id="cd05379">
    <property type="entry name" value="CAP_bacterial"/>
    <property type="match status" value="1"/>
</dbReference>
<dbReference type="EMBL" id="CP021744">
    <property type="protein sequence ID" value="ARZ68509.1"/>
    <property type="molecule type" value="Genomic_DNA"/>
</dbReference>
<protein>
    <recommendedName>
        <fullName evidence="3">SCP domain-containing protein</fullName>
    </recommendedName>
</protein>
<dbReference type="KEGG" id="salj:SMD11_2861"/>
<dbReference type="PANTHER" id="PTHR31157:SF1">
    <property type="entry name" value="SCP DOMAIN-CONTAINING PROTEIN"/>
    <property type="match status" value="1"/>
</dbReference>
<name>A0A1Z2L2H8_9ACTN</name>
<dbReference type="InterPro" id="IPR035940">
    <property type="entry name" value="CAP_sf"/>
</dbReference>
<proteinExistence type="predicted"/>
<evidence type="ECO:0000256" key="2">
    <source>
        <dbReference type="SAM" id="Phobius"/>
    </source>
</evidence>
<evidence type="ECO:0000313" key="4">
    <source>
        <dbReference type="EMBL" id="ARZ68509.1"/>
    </source>
</evidence>
<feature type="compositionally biased region" description="Low complexity" evidence="1">
    <location>
        <begin position="149"/>
        <end position="179"/>
    </location>
</feature>
<keyword evidence="2" id="KW-0812">Transmembrane</keyword>
<feature type="compositionally biased region" description="Gly residues" evidence="1">
    <location>
        <begin position="53"/>
        <end position="64"/>
    </location>
</feature>
<feature type="compositionally biased region" description="Low complexity" evidence="1">
    <location>
        <begin position="90"/>
        <end position="109"/>
    </location>
</feature>
<evidence type="ECO:0000256" key="1">
    <source>
        <dbReference type="SAM" id="MobiDB-lite"/>
    </source>
</evidence>
<dbReference type="SUPFAM" id="SSF55797">
    <property type="entry name" value="PR-1-like"/>
    <property type="match status" value="1"/>
</dbReference>
<gene>
    <name evidence="4" type="ORF">SMD11_2861</name>
</gene>
<keyword evidence="2" id="KW-0472">Membrane</keyword>
<feature type="region of interest" description="Disordered" evidence="1">
    <location>
        <begin position="53"/>
        <end position="190"/>
    </location>
</feature>
<dbReference type="OrthoDB" id="68195at2"/>
<evidence type="ECO:0000259" key="3">
    <source>
        <dbReference type="Pfam" id="PF00188"/>
    </source>
</evidence>
<evidence type="ECO:0000313" key="5">
    <source>
        <dbReference type="Proteomes" id="UP000195755"/>
    </source>
</evidence>
<feature type="domain" description="SCP" evidence="3">
    <location>
        <begin position="195"/>
        <end position="310"/>
    </location>
</feature>
<dbReference type="Gene3D" id="3.40.33.10">
    <property type="entry name" value="CAP"/>
    <property type="match status" value="1"/>
</dbReference>
<dbReference type="Pfam" id="PF00188">
    <property type="entry name" value="CAP"/>
    <property type="match status" value="1"/>
</dbReference>
<dbReference type="Proteomes" id="UP000195755">
    <property type="component" value="Chromosome"/>
</dbReference>
<dbReference type="AlphaFoldDB" id="A0A1Z2L2H8"/>